<gene>
    <name evidence="2" type="ORF">ScoT_38880</name>
</gene>
<accession>A0AA37C322</accession>
<evidence type="ECO:0000313" key="3">
    <source>
        <dbReference type="Proteomes" id="UP001051844"/>
    </source>
</evidence>
<dbReference type="EMBL" id="BNDZ01000005">
    <property type="protein sequence ID" value="GHI47714.1"/>
    <property type="molecule type" value="Genomic_DNA"/>
</dbReference>
<reference evidence="2" key="1">
    <citation type="submission" date="2022-09" db="EMBL/GenBank/DDBJ databases">
        <title>Whole genome shotgun sequence of Streptomyces albidoflavus NBRC 12854.</title>
        <authorList>
            <person name="Komaki H."/>
            <person name="Tamura T."/>
        </authorList>
    </citation>
    <scope>NUCLEOTIDE SEQUENCE</scope>
    <source>
        <strain evidence="2">NBRC 12854</strain>
    </source>
</reference>
<feature type="region of interest" description="Disordered" evidence="1">
    <location>
        <begin position="36"/>
        <end position="56"/>
    </location>
</feature>
<organism evidence="2 3">
    <name type="scientific">Streptomyces albidoflavus</name>
    <dbReference type="NCBI Taxonomy" id="1886"/>
    <lineage>
        <taxon>Bacteria</taxon>
        <taxon>Bacillati</taxon>
        <taxon>Actinomycetota</taxon>
        <taxon>Actinomycetes</taxon>
        <taxon>Kitasatosporales</taxon>
        <taxon>Streptomycetaceae</taxon>
        <taxon>Streptomyces</taxon>
        <taxon>Streptomyces albidoflavus group</taxon>
    </lineage>
</organism>
<dbReference type="AlphaFoldDB" id="A0AA37C322"/>
<protein>
    <submittedName>
        <fullName evidence="2">Uncharacterized protein</fullName>
    </submittedName>
</protein>
<sequence length="56" mass="6244">MPLRTGPGSALFVFMTEDLRHWTDHLEVFSLIMKSVSTDEPQTEQAPVAGRTEGPE</sequence>
<feature type="compositionally biased region" description="Polar residues" evidence="1">
    <location>
        <begin position="36"/>
        <end position="45"/>
    </location>
</feature>
<evidence type="ECO:0000256" key="1">
    <source>
        <dbReference type="SAM" id="MobiDB-lite"/>
    </source>
</evidence>
<dbReference type="Proteomes" id="UP001051844">
    <property type="component" value="Unassembled WGS sequence"/>
</dbReference>
<evidence type="ECO:0000313" key="2">
    <source>
        <dbReference type="EMBL" id="GHI47714.1"/>
    </source>
</evidence>
<proteinExistence type="predicted"/>
<name>A0AA37C322_9ACTN</name>
<comment type="caution">
    <text evidence="2">The sequence shown here is derived from an EMBL/GenBank/DDBJ whole genome shotgun (WGS) entry which is preliminary data.</text>
</comment>